<evidence type="ECO:0000313" key="6">
    <source>
        <dbReference type="EMBL" id="SHJ10876.1"/>
    </source>
</evidence>
<feature type="signal peptide" evidence="4">
    <location>
        <begin position="1"/>
        <end position="22"/>
    </location>
</feature>
<dbReference type="PANTHER" id="PTHR34216">
    <property type="match status" value="1"/>
</dbReference>
<protein>
    <submittedName>
        <fullName evidence="6">Polysaccharide deacetylase</fullName>
    </submittedName>
</protein>
<gene>
    <name evidence="6" type="ORF">SAMN02745176_02418</name>
</gene>
<dbReference type="CDD" id="cd10972">
    <property type="entry name" value="CE4_DAC_u3_5s"/>
    <property type="match status" value="1"/>
</dbReference>
<dbReference type="SUPFAM" id="SSF88713">
    <property type="entry name" value="Glycoside hydrolase/deacetylase"/>
    <property type="match status" value="1"/>
</dbReference>
<evidence type="ECO:0000256" key="4">
    <source>
        <dbReference type="SAM" id="SignalP"/>
    </source>
</evidence>
<dbReference type="Gene3D" id="3.20.20.370">
    <property type="entry name" value="Glycoside hydrolase/deacetylase"/>
    <property type="match status" value="1"/>
</dbReference>
<dbReference type="InterPro" id="IPR051398">
    <property type="entry name" value="Polysacch_Deacetylase"/>
</dbReference>
<comment type="subcellular location">
    <subcellularLocation>
        <location evidence="1">Secreted</location>
    </subcellularLocation>
</comment>
<dbReference type="GO" id="GO:0005975">
    <property type="term" value="P:carbohydrate metabolic process"/>
    <property type="evidence" value="ECO:0007669"/>
    <property type="project" value="InterPro"/>
</dbReference>
<sequence length="372" mass="42339">MRKLAVILLLILTILVNGCTNANISSVDNLDKPTTEQGYQEEEGKDNESNENIEENSRIDYKKVKPNENGQIMILMYHGIGEEESEWVRTSENFKKDLKTLYDSGYRLVSLRDYINNNINVEAGYTPVVLTFDDGLQNQFNLIEEDGKMKIDPNCAIGILEDFYKEHPDFGKGASFFVYYPIPFRQKELIKEKFQFLIENGYEIGNHGYNHENLAKVGIEGVQKSLAKNVKETQDILEGYVVESLALPYGAAPKGDDYKYVVSGNYEGVSYNHKAVLKVGSNPAPSPNSVKFDPQRLPRVRASEMEVQGTGIYDYLNYFEKNPHKRYISDGNPDIITIPESEVENVDMDKIEQSNKKLIIYSSETYKIVDES</sequence>
<evidence type="ECO:0000256" key="1">
    <source>
        <dbReference type="ARBA" id="ARBA00004613"/>
    </source>
</evidence>
<reference evidence="6 7" key="1">
    <citation type="submission" date="2016-11" db="EMBL/GenBank/DDBJ databases">
        <authorList>
            <person name="Jaros S."/>
            <person name="Januszkiewicz K."/>
            <person name="Wedrychowicz H."/>
        </authorList>
    </citation>
    <scope>NUCLEOTIDE SEQUENCE [LARGE SCALE GENOMIC DNA]</scope>
    <source>
        <strain evidence="6 7">DSM 19022</strain>
    </source>
</reference>
<organism evidence="6 7">
    <name type="scientific">Lutispora thermophila DSM 19022</name>
    <dbReference type="NCBI Taxonomy" id="1122184"/>
    <lineage>
        <taxon>Bacteria</taxon>
        <taxon>Bacillati</taxon>
        <taxon>Bacillota</taxon>
        <taxon>Clostridia</taxon>
        <taxon>Lutisporales</taxon>
        <taxon>Lutisporaceae</taxon>
        <taxon>Lutispora</taxon>
    </lineage>
</organism>
<dbReference type="Pfam" id="PF01522">
    <property type="entry name" value="Polysacc_deac_1"/>
    <property type="match status" value="1"/>
</dbReference>
<dbReference type="InterPro" id="IPR002509">
    <property type="entry name" value="NODB_dom"/>
</dbReference>
<name>A0A1M6GLY4_9FIRM</name>
<dbReference type="PANTHER" id="PTHR34216:SF3">
    <property type="entry name" value="POLY-BETA-1,6-N-ACETYL-D-GLUCOSAMINE N-DEACETYLASE"/>
    <property type="match status" value="1"/>
</dbReference>
<feature type="region of interest" description="Disordered" evidence="3">
    <location>
        <begin position="26"/>
        <end position="53"/>
    </location>
</feature>
<evidence type="ECO:0000259" key="5">
    <source>
        <dbReference type="Pfam" id="PF01522"/>
    </source>
</evidence>
<feature type="compositionally biased region" description="Acidic residues" evidence="3">
    <location>
        <begin position="39"/>
        <end position="53"/>
    </location>
</feature>
<keyword evidence="2 4" id="KW-0732">Signal</keyword>
<dbReference type="STRING" id="1122184.SAMN02745176_02418"/>
<accession>A0A1M6GLY4</accession>
<dbReference type="Proteomes" id="UP000184442">
    <property type="component" value="Unassembled WGS sequence"/>
</dbReference>
<dbReference type="EMBL" id="FQZS01000016">
    <property type="protein sequence ID" value="SHJ10876.1"/>
    <property type="molecule type" value="Genomic_DNA"/>
</dbReference>
<evidence type="ECO:0000256" key="3">
    <source>
        <dbReference type="SAM" id="MobiDB-lite"/>
    </source>
</evidence>
<dbReference type="InterPro" id="IPR011330">
    <property type="entry name" value="Glyco_hydro/deAcase_b/a-brl"/>
</dbReference>
<evidence type="ECO:0000256" key="2">
    <source>
        <dbReference type="ARBA" id="ARBA00022729"/>
    </source>
</evidence>
<dbReference type="AlphaFoldDB" id="A0A1M6GLY4"/>
<feature type="chain" id="PRO_5012002668" evidence="4">
    <location>
        <begin position="23"/>
        <end position="372"/>
    </location>
</feature>
<dbReference type="RefSeq" id="WP_073026456.1">
    <property type="nucleotide sequence ID" value="NZ_FQZS01000016.1"/>
</dbReference>
<dbReference type="GO" id="GO:0016810">
    <property type="term" value="F:hydrolase activity, acting on carbon-nitrogen (but not peptide) bonds"/>
    <property type="evidence" value="ECO:0007669"/>
    <property type="project" value="InterPro"/>
</dbReference>
<feature type="domain" description="NodB homology" evidence="5">
    <location>
        <begin position="192"/>
        <end position="253"/>
    </location>
</feature>
<dbReference type="OrthoDB" id="9778320at2"/>
<dbReference type="GO" id="GO:0005576">
    <property type="term" value="C:extracellular region"/>
    <property type="evidence" value="ECO:0007669"/>
    <property type="project" value="UniProtKB-SubCell"/>
</dbReference>
<proteinExistence type="predicted"/>
<evidence type="ECO:0000313" key="7">
    <source>
        <dbReference type="Proteomes" id="UP000184442"/>
    </source>
</evidence>
<keyword evidence="7" id="KW-1185">Reference proteome</keyword>